<protein>
    <submittedName>
        <fullName evidence="7">Family 1 glycosylhydrolase</fullName>
    </submittedName>
</protein>
<keyword evidence="3 6" id="KW-0326">Glycosidase</keyword>
<dbReference type="Proteomes" id="UP000824175">
    <property type="component" value="Unassembled WGS sequence"/>
</dbReference>
<organism evidence="7 8">
    <name type="scientific">Candidatus Fimiplasma intestinipullorum</name>
    <dbReference type="NCBI Taxonomy" id="2840825"/>
    <lineage>
        <taxon>Bacteria</taxon>
        <taxon>Bacillati</taxon>
        <taxon>Bacillota</taxon>
        <taxon>Clostridia</taxon>
        <taxon>Eubacteriales</taxon>
        <taxon>Candidatus Fimiplasma</taxon>
    </lineage>
</organism>
<dbReference type="Gene3D" id="3.20.20.80">
    <property type="entry name" value="Glycosidases"/>
    <property type="match status" value="1"/>
</dbReference>
<dbReference type="SUPFAM" id="SSF51445">
    <property type="entry name" value="(Trans)glycosidases"/>
    <property type="match status" value="1"/>
</dbReference>
<dbReference type="PRINTS" id="PR00131">
    <property type="entry name" value="GLHYDRLASE1"/>
</dbReference>
<evidence type="ECO:0000256" key="6">
    <source>
        <dbReference type="RuleBase" id="RU004468"/>
    </source>
</evidence>
<feature type="active site" description="Nucleophile" evidence="4">
    <location>
        <position position="383"/>
    </location>
</feature>
<evidence type="ECO:0000256" key="4">
    <source>
        <dbReference type="PROSITE-ProRule" id="PRU10055"/>
    </source>
</evidence>
<evidence type="ECO:0000256" key="2">
    <source>
        <dbReference type="ARBA" id="ARBA00022801"/>
    </source>
</evidence>
<evidence type="ECO:0000313" key="8">
    <source>
        <dbReference type="Proteomes" id="UP000824175"/>
    </source>
</evidence>
<accession>A0A9D1HMT0</accession>
<evidence type="ECO:0000313" key="7">
    <source>
        <dbReference type="EMBL" id="HIU13311.1"/>
    </source>
</evidence>
<dbReference type="GO" id="GO:0005829">
    <property type="term" value="C:cytosol"/>
    <property type="evidence" value="ECO:0007669"/>
    <property type="project" value="TreeGrafter"/>
</dbReference>
<keyword evidence="2 6" id="KW-0378">Hydrolase</keyword>
<dbReference type="GO" id="GO:0008422">
    <property type="term" value="F:beta-glucosidase activity"/>
    <property type="evidence" value="ECO:0007669"/>
    <property type="project" value="TreeGrafter"/>
</dbReference>
<evidence type="ECO:0000256" key="3">
    <source>
        <dbReference type="ARBA" id="ARBA00023295"/>
    </source>
</evidence>
<dbReference type="InterPro" id="IPR001360">
    <property type="entry name" value="Glyco_hydro_1"/>
</dbReference>
<dbReference type="NCBIfam" id="NF007158">
    <property type="entry name" value="PRK09593.1"/>
    <property type="match status" value="1"/>
</dbReference>
<gene>
    <name evidence="7" type="ORF">IAD15_04505</name>
</gene>
<name>A0A9D1HMT0_9FIRM</name>
<dbReference type="AlphaFoldDB" id="A0A9D1HMT0"/>
<dbReference type="InterPro" id="IPR017853">
    <property type="entry name" value="GH"/>
</dbReference>
<evidence type="ECO:0000256" key="5">
    <source>
        <dbReference type="RuleBase" id="RU003690"/>
    </source>
</evidence>
<dbReference type="EMBL" id="DVMJ01000038">
    <property type="protein sequence ID" value="HIU13311.1"/>
    <property type="molecule type" value="Genomic_DNA"/>
</dbReference>
<dbReference type="PANTHER" id="PTHR10353">
    <property type="entry name" value="GLYCOSYL HYDROLASE"/>
    <property type="match status" value="1"/>
</dbReference>
<dbReference type="Pfam" id="PF00232">
    <property type="entry name" value="Glyco_hydro_1"/>
    <property type="match status" value="2"/>
</dbReference>
<proteinExistence type="inferred from homology"/>
<dbReference type="InterPro" id="IPR033132">
    <property type="entry name" value="GH_1_N_CS"/>
</dbReference>
<dbReference type="PROSITE" id="PS00653">
    <property type="entry name" value="GLYCOSYL_HYDROL_F1_2"/>
    <property type="match status" value="1"/>
</dbReference>
<comment type="caution">
    <text evidence="7">The sequence shown here is derived from an EMBL/GenBank/DDBJ whole genome shotgun (WGS) entry which is preliminary data.</text>
</comment>
<sequence length="488" mass="56267">MGFPKDFLWGGATAANQYEGGYLDGGKGLTTLDAITGGSHTVPRRLSYQGPDGEVKFVDRSADLPKGAKGYVDPNQYYPSHVATDFYHHWKEDIALFAEMGFKTFRMSIAWARLFPRGDELEPNEEGVQFYENIFKELRKYNIEPMVTLNHFDMPMYLADEMDGWLDRRVIDYYLNFVRVCFTRYKGLVKLWKTFNEINVLRGWEMLGVKDHSPQTYYQALHHIFVASAKAVQLGHLIDPENMIGMMIAYGTNYPEDCNPETFMKNIQESHIKQFFCDVQCRGYYPNYKLKEFERLGVEIKQDIYDEEVLLEGTVDFIGFSYYSSGVTTTREDAETTDGNQRRQVKNPYLKASDWGWQIDPVGLRIACNELYDRYEIPVFVVENGLGAIDTVEADGSINDDYRIDYLARHIEQLEKAINEDGVPVMGYTPWGCIDLVSAGTGEMRKRYGFIYVDMDDEGKGTLARSRKKSFYWYKKVIETNGEDLSND</sequence>
<dbReference type="InterPro" id="IPR018120">
    <property type="entry name" value="Glyco_hydro_1_AS"/>
</dbReference>
<reference evidence="7" key="2">
    <citation type="journal article" date="2021" name="PeerJ">
        <title>Extensive microbial diversity within the chicken gut microbiome revealed by metagenomics and culture.</title>
        <authorList>
            <person name="Gilroy R."/>
            <person name="Ravi A."/>
            <person name="Getino M."/>
            <person name="Pursley I."/>
            <person name="Horton D.L."/>
            <person name="Alikhan N.F."/>
            <person name="Baker D."/>
            <person name="Gharbi K."/>
            <person name="Hall N."/>
            <person name="Watson M."/>
            <person name="Adriaenssens E.M."/>
            <person name="Foster-Nyarko E."/>
            <person name="Jarju S."/>
            <person name="Secka A."/>
            <person name="Antonio M."/>
            <person name="Oren A."/>
            <person name="Chaudhuri R.R."/>
            <person name="La Ragione R."/>
            <person name="Hildebrand F."/>
            <person name="Pallen M.J."/>
        </authorList>
    </citation>
    <scope>NUCLEOTIDE SEQUENCE</scope>
    <source>
        <strain evidence="7">CHK195-11698</strain>
    </source>
</reference>
<reference evidence="7" key="1">
    <citation type="submission" date="2020-10" db="EMBL/GenBank/DDBJ databases">
        <authorList>
            <person name="Gilroy R."/>
        </authorList>
    </citation>
    <scope>NUCLEOTIDE SEQUENCE</scope>
    <source>
        <strain evidence="7">CHK195-11698</strain>
    </source>
</reference>
<evidence type="ECO:0000256" key="1">
    <source>
        <dbReference type="ARBA" id="ARBA00010838"/>
    </source>
</evidence>
<comment type="similarity">
    <text evidence="1 5">Belongs to the glycosyl hydrolase 1 family.</text>
</comment>
<dbReference type="GO" id="GO:0016052">
    <property type="term" value="P:carbohydrate catabolic process"/>
    <property type="evidence" value="ECO:0007669"/>
    <property type="project" value="TreeGrafter"/>
</dbReference>
<dbReference type="PROSITE" id="PS00572">
    <property type="entry name" value="GLYCOSYL_HYDROL_F1_1"/>
    <property type="match status" value="1"/>
</dbReference>
<dbReference type="PANTHER" id="PTHR10353:SF122">
    <property type="entry name" value="6-PHOSPHO-BETA-GLUCOSIDASE ASCB-RELATED"/>
    <property type="match status" value="1"/>
</dbReference>